<evidence type="ECO:0000256" key="1">
    <source>
        <dbReference type="SAM" id="MobiDB-lite"/>
    </source>
</evidence>
<dbReference type="AlphaFoldDB" id="A0AAD8YK01"/>
<feature type="region of interest" description="Disordered" evidence="1">
    <location>
        <begin position="1"/>
        <end position="43"/>
    </location>
</feature>
<protein>
    <submittedName>
        <fullName evidence="2">Uncharacterized protein</fullName>
    </submittedName>
</protein>
<organism evidence="2 3">
    <name type="scientific">Skeletonema marinoi</name>
    <dbReference type="NCBI Taxonomy" id="267567"/>
    <lineage>
        <taxon>Eukaryota</taxon>
        <taxon>Sar</taxon>
        <taxon>Stramenopiles</taxon>
        <taxon>Ochrophyta</taxon>
        <taxon>Bacillariophyta</taxon>
        <taxon>Coscinodiscophyceae</taxon>
        <taxon>Thalassiosirophycidae</taxon>
        <taxon>Thalassiosirales</taxon>
        <taxon>Skeletonemataceae</taxon>
        <taxon>Skeletonema</taxon>
        <taxon>Skeletonema marinoi-dohrnii complex</taxon>
    </lineage>
</organism>
<sequence>MNDGGEEPNSHEQPLESYAAFNRHGETAQAQGEYGSTPFFGTTHDPAEEEAYFFAHLDTATARNGKAPRMASRRSSDHVDAQLKKKPILHI</sequence>
<feature type="region of interest" description="Disordered" evidence="1">
    <location>
        <begin position="63"/>
        <end position="91"/>
    </location>
</feature>
<comment type="caution">
    <text evidence="2">The sequence shown here is derived from an EMBL/GenBank/DDBJ whole genome shotgun (WGS) entry which is preliminary data.</text>
</comment>
<evidence type="ECO:0000313" key="2">
    <source>
        <dbReference type="EMBL" id="KAK1746770.1"/>
    </source>
</evidence>
<dbReference type="Proteomes" id="UP001224775">
    <property type="component" value="Unassembled WGS sequence"/>
</dbReference>
<keyword evidence="3" id="KW-1185">Reference proteome</keyword>
<name>A0AAD8YK01_9STRA</name>
<accession>A0AAD8YK01</accession>
<feature type="compositionally biased region" description="Basic and acidic residues" evidence="1">
    <location>
        <begin position="74"/>
        <end position="83"/>
    </location>
</feature>
<evidence type="ECO:0000313" key="3">
    <source>
        <dbReference type="Proteomes" id="UP001224775"/>
    </source>
</evidence>
<gene>
    <name evidence="2" type="ORF">QTG54_002114</name>
</gene>
<reference evidence="2" key="1">
    <citation type="submission" date="2023-06" db="EMBL/GenBank/DDBJ databases">
        <title>Survivors Of The Sea: Transcriptome response of Skeletonema marinoi to long-term dormancy.</title>
        <authorList>
            <person name="Pinder M.I.M."/>
            <person name="Kourtchenko O."/>
            <person name="Robertson E.K."/>
            <person name="Larsson T."/>
            <person name="Maumus F."/>
            <person name="Osuna-Cruz C.M."/>
            <person name="Vancaester E."/>
            <person name="Stenow R."/>
            <person name="Vandepoele K."/>
            <person name="Ploug H."/>
            <person name="Bruchert V."/>
            <person name="Godhe A."/>
            <person name="Topel M."/>
        </authorList>
    </citation>
    <scope>NUCLEOTIDE SEQUENCE</scope>
    <source>
        <strain evidence="2">R05AC</strain>
    </source>
</reference>
<proteinExistence type="predicted"/>
<dbReference type="EMBL" id="JATAAI010000003">
    <property type="protein sequence ID" value="KAK1746770.1"/>
    <property type="molecule type" value="Genomic_DNA"/>
</dbReference>